<evidence type="ECO:0000313" key="1">
    <source>
        <dbReference type="EMBL" id="KAJ8562497.1"/>
    </source>
</evidence>
<reference evidence="2" key="1">
    <citation type="journal article" date="2023" name="Proc. Natl. Acad. Sci. U.S.A.">
        <title>Genomic and structural basis for evolution of tropane alkaloid biosynthesis.</title>
        <authorList>
            <person name="Wanga Y.-J."/>
            <person name="Taina T."/>
            <person name="Yua J.-Y."/>
            <person name="Lia J."/>
            <person name="Xua B."/>
            <person name="Chenc J."/>
            <person name="D'Auriad J.C."/>
            <person name="Huanga J.-P."/>
            <person name="Huanga S.-X."/>
        </authorList>
    </citation>
    <scope>NUCLEOTIDE SEQUENCE [LARGE SCALE GENOMIC DNA]</scope>
    <source>
        <strain evidence="2">cv. KIB-2019</strain>
    </source>
</reference>
<accession>A0A9Q1MK85</accession>
<proteinExistence type="predicted"/>
<dbReference type="Proteomes" id="UP001152561">
    <property type="component" value="Unassembled WGS sequence"/>
</dbReference>
<sequence length="117" mass="13038">MGEFGNEVAKSIIFEEKKNGTSSSKSKISASSTMESHLHKNQAHLISATANSPRQSRCTACWEKELGGMTQFAKTAKYYLGKNAKWYGPLKRQIGGQGFERCGTSNYVKLRLEEKEI</sequence>
<dbReference type="AlphaFoldDB" id="A0A9Q1MK85"/>
<protein>
    <submittedName>
        <fullName evidence="1">Uncharacterized protein</fullName>
    </submittedName>
</protein>
<name>A0A9Q1MK85_9SOLA</name>
<dbReference type="EMBL" id="JAJAGQ010000005">
    <property type="protein sequence ID" value="KAJ8562497.1"/>
    <property type="molecule type" value="Genomic_DNA"/>
</dbReference>
<evidence type="ECO:0000313" key="2">
    <source>
        <dbReference type="Proteomes" id="UP001152561"/>
    </source>
</evidence>
<gene>
    <name evidence="1" type="ORF">K7X08_011788</name>
</gene>
<organism evidence="1 2">
    <name type="scientific">Anisodus acutangulus</name>
    <dbReference type="NCBI Taxonomy" id="402998"/>
    <lineage>
        <taxon>Eukaryota</taxon>
        <taxon>Viridiplantae</taxon>
        <taxon>Streptophyta</taxon>
        <taxon>Embryophyta</taxon>
        <taxon>Tracheophyta</taxon>
        <taxon>Spermatophyta</taxon>
        <taxon>Magnoliopsida</taxon>
        <taxon>eudicotyledons</taxon>
        <taxon>Gunneridae</taxon>
        <taxon>Pentapetalae</taxon>
        <taxon>asterids</taxon>
        <taxon>lamiids</taxon>
        <taxon>Solanales</taxon>
        <taxon>Solanaceae</taxon>
        <taxon>Solanoideae</taxon>
        <taxon>Hyoscyameae</taxon>
        <taxon>Anisodus</taxon>
    </lineage>
</organism>
<comment type="caution">
    <text evidence="1">The sequence shown here is derived from an EMBL/GenBank/DDBJ whole genome shotgun (WGS) entry which is preliminary data.</text>
</comment>
<keyword evidence="2" id="KW-1185">Reference proteome</keyword>